<keyword evidence="2" id="KW-1133">Transmembrane helix</keyword>
<reference evidence="3 4" key="1">
    <citation type="submission" date="2015-08" db="EMBL/GenBank/DDBJ databases">
        <title>Next Generation Sequencing and Analysis of the Genome of Puccinia sorghi L Schw, the Causal Agent of Maize Common Rust.</title>
        <authorList>
            <person name="Rochi L."/>
            <person name="Burguener G."/>
            <person name="Darino M."/>
            <person name="Turjanski A."/>
            <person name="Kreff E."/>
            <person name="Dieguez M.J."/>
            <person name="Sacco F."/>
        </authorList>
    </citation>
    <scope>NUCLEOTIDE SEQUENCE [LARGE SCALE GENOMIC DNA]</scope>
    <source>
        <strain evidence="3 4">RO10H11247</strain>
    </source>
</reference>
<organism evidence="3 4">
    <name type="scientific">Puccinia sorghi</name>
    <dbReference type="NCBI Taxonomy" id="27349"/>
    <lineage>
        <taxon>Eukaryota</taxon>
        <taxon>Fungi</taxon>
        <taxon>Dikarya</taxon>
        <taxon>Basidiomycota</taxon>
        <taxon>Pucciniomycotina</taxon>
        <taxon>Pucciniomycetes</taxon>
        <taxon>Pucciniales</taxon>
        <taxon>Pucciniaceae</taxon>
        <taxon>Puccinia</taxon>
    </lineage>
</organism>
<keyword evidence="2" id="KW-0812">Transmembrane</keyword>
<feature type="compositionally biased region" description="Polar residues" evidence="1">
    <location>
        <begin position="103"/>
        <end position="130"/>
    </location>
</feature>
<keyword evidence="2" id="KW-0472">Membrane</keyword>
<name>A0A0L6V134_9BASI</name>
<feature type="region of interest" description="Disordered" evidence="1">
    <location>
        <begin position="103"/>
        <end position="136"/>
    </location>
</feature>
<accession>A0A0L6V134</accession>
<dbReference type="Proteomes" id="UP000037035">
    <property type="component" value="Unassembled WGS sequence"/>
</dbReference>
<proteinExistence type="predicted"/>
<evidence type="ECO:0000256" key="1">
    <source>
        <dbReference type="SAM" id="MobiDB-lite"/>
    </source>
</evidence>
<sequence length="819" mass="93697">MAAWLEHAACQLQASSRKVSKGLDYCSQIPITPVASLSLLFTGYHYLPTSTLSLTIWYISVENFASLEGFCFTSSHEEYKIQSGFPSMKYKANKSFSEIPHLQSSKTNHIKNQSTTNDIPTSSPKRNYPTSSPPHGKVKPMNQWLHYRGSAGTYGAIGFLKILQTDSGEPQNCLLGTHVTGAHPSTFEGNCFWNEFPHPLMWRRSGERLQMRQYRDFLSISCSDDSLSIRWNGKRIDIKNMCSGSRKQKTLLDKLSSGIHRKWEKLLCAMHVGRFNTNLPRIPELISDLSKIIQPFLGMIYNFREIHITKPQYQQSKLFYNYPIDQSGESIWKIILFLIDLLLSIYLVVCFFFFLDILVSLQYLVVVNHHRLHCSIHQLESVYIALHSNFHMSCLQNFMLDFQFFSFSFPVTFFLQKKLAQPPAVDMKKVPGSFCCYSNHAPKLIQLSFDAQSLCRLQSDCAKSSTWDKMWSLDGSLAGACCMSTACILVFLVLLFSFLVFRPFCPPFSCQLLVFLLLLSPLSIYFFSNILFHHNSFTSRSSAIDYILDIFVLKHVAFYLNVTHIYAEKIKTQKYLCHKRQGEASQLSKKLEKLKQSKEDWRSCPGKICITRSKTFRLRGLIQKSTLEKISNEKTKKIRGKEDLLIRENDTEVILVVLVGFKSLIFNLENIRHETQTHYTLDLFSFKKLYERENGRADKLPAPVGKSSQHQLGKLSYTECNEQTKSGKYACLHAADPEISLVRAMKKLHNKRPLSRTARQKLSHLIQPKKPLGAASLPRRLGTLLYARTLEFPTCISEGGSGCKQCLPHSNQPSTIRKI</sequence>
<dbReference type="VEuPathDB" id="FungiDB:VP01_2931g2"/>
<evidence type="ECO:0000313" key="3">
    <source>
        <dbReference type="EMBL" id="KNZ54498.1"/>
    </source>
</evidence>
<gene>
    <name evidence="3" type="ORF">VP01_2931g2</name>
</gene>
<keyword evidence="4" id="KW-1185">Reference proteome</keyword>
<protein>
    <submittedName>
        <fullName evidence="3">Uncharacterized protein</fullName>
    </submittedName>
</protein>
<feature type="transmembrane region" description="Helical" evidence="2">
    <location>
        <begin position="477"/>
        <end position="500"/>
    </location>
</feature>
<dbReference type="EMBL" id="LAVV01007870">
    <property type="protein sequence ID" value="KNZ54498.1"/>
    <property type="molecule type" value="Genomic_DNA"/>
</dbReference>
<comment type="caution">
    <text evidence="3">The sequence shown here is derived from an EMBL/GenBank/DDBJ whole genome shotgun (WGS) entry which is preliminary data.</text>
</comment>
<evidence type="ECO:0000256" key="2">
    <source>
        <dbReference type="SAM" id="Phobius"/>
    </source>
</evidence>
<dbReference type="AlphaFoldDB" id="A0A0L6V134"/>
<feature type="transmembrane region" description="Helical" evidence="2">
    <location>
        <begin position="512"/>
        <end position="532"/>
    </location>
</feature>
<evidence type="ECO:0000313" key="4">
    <source>
        <dbReference type="Proteomes" id="UP000037035"/>
    </source>
</evidence>